<accession>A0A109L8H4</accession>
<comment type="caution">
    <text evidence="2">The sequence shown here is derived from an EMBL/GenBank/DDBJ whole genome shotgun (WGS) entry which is preliminary data.</text>
</comment>
<reference evidence="2 3" key="1">
    <citation type="submission" date="2015-05" db="EMBL/GenBank/DDBJ databases">
        <title>A genomic and transcriptomic approach to investigate the blue pigment phenotype in Pseudomonas fluorescens.</title>
        <authorList>
            <person name="Andreani N.A."/>
            <person name="Cardazzo B."/>
        </authorList>
    </citation>
    <scope>NUCLEOTIDE SEQUENCE [LARGE SCALE GENOMIC DNA]</scope>
    <source>
        <strain evidence="2 3">Ps_40</strain>
    </source>
</reference>
<proteinExistence type="predicted"/>
<keyword evidence="1" id="KW-0732">Signal</keyword>
<feature type="signal peptide" evidence="1">
    <location>
        <begin position="1"/>
        <end position="19"/>
    </location>
</feature>
<evidence type="ECO:0000256" key="1">
    <source>
        <dbReference type="SAM" id="SignalP"/>
    </source>
</evidence>
<protein>
    <submittedName>
        <fullName evidence="2">Uncharacterized protein</fullName>
    </submittedName>
</protein>
<feature type="chain" id="PRO_5007138166" evidence="1">
    <location>
        <begin position="20"/>
        <end position="856"/>
    </location>
</feature>
<dbReference type="RefSeq" id="WP_054896257.1">
    <property type="nucleotide sequence ID" value="NZ_LCYC01000008.1"/>
</dbReference>
<gene>
    <name evidence="2" type="ORF">PFL603g_01124</name>
</gene>
<dbReference type="InterPro" id="IPR013783">
    <property type="entry name" value="Ig-like_fold"/>
</dbReference>
<dbReference type="SUPFAM" id="SSF55486">
    <property type="entry name" value="Metalloproteases ('zincins'), catalytic domain"/>
    <property type="match status" value="1"/>
</dbReference>
<dbReference type="AlphaFoldDB" id="A0A109L8H4"/>
<organism evidence="2 3">
    <name type="scientific">Pseudomonas fluorescens</name>
    <dbReference type="NCBI Taxonomy" id="294"/>
    <lineage>
        <taxon>Bacteria</taxon>
        <taxon>Pseudomonadati</taxon>
        <taxon>Pseudomonadota</taxon>
        <taxon>Gammaproteobacteria</taxon>
        <taxon>Pseudomonadales</taxon>
        <taxon>Pseudomonadaceae</taxon>
        <taxon>Pseudomonas</taxon>
    </lineage>
</organism>
<name>A0A109L8H4_PSEFL</name>
<dbReference type="PATRIC" id="fig|294.195.peg.1183"/>
<sequence length="856" mass="91535">MKKISIFLAWFFCSALSVALMGCSHEVNREFGGLENDELPPAEGELSSLSQIIRPVTGTKRMLVTVTHWQGERVLDRDQVELHTLSTDPNSLRSYILAASGGKLKLEGRVVEATSGPKPEGCSMSTSIAEGRKTAEKNGLNPDDFDYEINIVNCGGGALAFTPGRHVGVFGKAGSPHVYKHELGHNLGFRHGGSLIGCPRNGASVSAPVDCTYVEYGDTGDSVSGGGTLYPAVSRRYVGWLDDGQATTITRTGLYSLKVLGREGPQLYLIKIPETHSPGGAYYPLLSLEYRKPTVFDNFPENDNRVNGVWMRYAREQGVQNVQIDATPETPRTNDPTLLAGQTFEDSSGKVKVLVCSAGPDEAIVAVALDGAGFPYCTTTVPAPVIAVPLEGASTGKQPVFAGTAWPGARIEIVNASKPEEVVGTAIADGNGNWSVYSLSVHDVGSYSYTARQTFGGRTSVLSGNRSFKVAELSVPAAIIETPAQNVEVGRLPQVSGTGVPGATVVLLKSNDPYNPLATTRVDGYGRWSVRIERPLPISPPAFTMTGYQTLDGKRSGWLANRTLKVVDVPDPAIIQTPAQSVRTGRRPFVTGTGVAGATVVLMQSYKPENILATTTVDGYGRWATQVDNPLPISPPAFTMTGYQSIEGKRSGWLANRTIQVVDAPDLAIIETPAQGVKTGRRPVVSGSGIAGATVVLLKSGDPYNALATTTVDGYGRWSVQVDQPLPVTNSFVMTGYQQLDGKIARWLANRTFQVVQVPDAPVIETPAENQTVGRQPLVKGTGVVGAVVELNQENRPGIPLGYAVVDGFGQWSVQIERPLPVGSNFKMSGYQLLDQVRSGWIPRRTINVVDSKKIK</sequence>
<dbReference type="Proteomes" id="UP000063434">
    <property type="component" value="Unassembled WGS sequence"/>
</dbReference>
<evidence type="ECO:0000313" key="2">
    <source>
        <dbReference type="EMBL" id="KWV82970.1"/>
    </source>
</evidence>
<evidence type="ECO:0000313" key="3">
    <source>
        <dbReference type="Proteomes" id="UP000063434"/>
    </source>
</evidence>
<dbReference type="EMBL" id="LCYC01000008">
    <property type="protein sequence ID" value="KWV82970.1"/>
    <property type="molecule type" value="Genomic_DNA"/>
</dbReference>
<dbReference type="PROSITE" id="PS51257">
    <property type="entry name" value="PROKAR_LIPOPROTEIN"/>
    <property type="match status" value="1"/>
</dbReference>
<dbReference type="Gene3D" id="2.60.40.10">
    <property type="entry name" value="Immunoglobulins"/>
    <property type="match status" value="2"/>
</dbReference>